<dbReference type="PROSITE" id="PS50930">
    <property type="entry name" value="HTH_LYTTR"/>
    <property type="match status" value="1"/>
</dbReference>
<accession>A0ABU9L1Z8</accession>
<feature type="modified residue" description="4-aspartylphosphate" evidence="1">
    <location>
        <position position="56"/>
    </location>
</feature>
<dbReference type="PANTHER" id="PTHR45526:SF1">
    <property type="entry name" value="TRANSCRIPTIONAL REGULATORY PROTEIN DCUR-RELATED"/>
    <property type="match status" value="1"/>
</dbReference>
<dbReference type="RefSeq" id="WP_342160617.1">
    <property type="nucleotide sequence ID" value="NZ_JBCDNA010000002.1"/>
</dbReference>
<dbReference type="InterPro" id="IPR011006">
    <property type="entry name" value="CheY-like_superfamily"/>
</dbReference>
<feature type="domain" description="HTH LytTR-type" evidence="3">
    <location>
        <begin position="132"/>
        <end position="202"/>
    </location>
</feature>
<evidence type="ECO:0000313" key="4">
    <source>
        <dbReference type="EMBL" id="MEL4456473.1"/>
    </source>
</evidence>
<dbReference type="PROSITE" id="PS50110">
    <property type="entry name" value="RESPONSE_REGULATORY"/>
    <property type="match status" value="1"/>
</dbReference>
<organism evidence="4 5">
    <name type="scientific">Lutimonas vermicola</name>
    <dbReference type="NCBI Taxonomy" id="414288"/>
    <lineage>
        <taxon>Bacteria</taxon>
        <taxon>Pseudomonadati</taxon>
        <taxon>Bacteroidota</taxon>
        <taxon>Flavobacteriia</taxon>
        <taxon>Flavobacteriales</taxon>
        <taxon>Flavobacteriaceae</taxon>
        <taxon>Lutimonas</taxon>
    </lineage>
</organism>
<dbReference type="GO" id="GO:0003677">
    <property type="term" value="F:DNA binding"/>
    <property type="evidence" value="ECO:0007669"/>
    <property type="project" value="UniProtKB-KW"/>
</dbReference>
<evidence type="ECO:0000259" key="2">
    <source>
        <dbReference type="PROSITE" id="PS50110"/>
    </source>
</evidence>
<gene>
    <name evidence="4" type="ORF">AABB81_11235</name>
</gene>
<keyword evidence="4" id="KW-0238">DNA-binding</keyword>
<dbReference type="SMART" id="SM00850">
    <property type="entry name" value="LytTR"/>
    <property type="match status" value="1"/>
</dbReference>
<dbReference type="EMBL" id="JBCDNA010000002">
    <property type="protein sequence ID" value="MEL4456473.1"/>
    <property type="molecule type" value="Genomic_DNA"/>
</dbReference>
<dbReference type="SMART" id="SM00448">
    <property type="entry name" value="REC"/>
    <property type="match status" value="1"/>
</dbReference>
<keyword evidence="5" id="KW-1185">Reference proteome</keyword>
<feature type="domain" description="Response regulatory" evidence="2">
    <location>
        <begin position="4"/>
        <end position="116"/>
    </location>
</feature>
<dbReference type="InterPro" id="IPR007492">
    <property type="entry name" value="LytTR_DNA-bd_dom"/>
</dbReference>
<reference evidence="4 5" key="1">
    <citation type="submission" date="2024-04" db="EMBL/GenBank/DDBJ databases">
        <title>whole genome sequencing of Lutimonas vermicola strain IMCC1616.</title>
        <authorList>
            <person name="Bae S.S."/>
        </authorList>
    </citation>
    <scope>NUCLEOTIDE SEQUENCE [LARGE SCALE GENOMIC DNA]</scope>
    <source>
        <strain evidence="4 5">IMCC1616</strain>
    </source>
</reference>
<sequence length="234" mass="26678">MKINCLIIDDEPTSQAVLKKYISDLDFLQLCGVANNAVEALEAIKNNSTIDLLFLDVNMPKISGLTLYKSLQNPPCVIFTTAYPQYAIDGFDVNAIDFLLKPFSFERFFIAVNKIVEKRSTLEINAKENHSILIKSNKITHKIFSDNILFIEAYGDYVEVYVEDKEDKYILTNSTFSNILEMLPKYKFVQTHKSYAVNLEKINTLNGNQIAINKHLIPVGLKFKADFLKSFTNN</sequence>
<protein>
    <submittedName>
        <fullName evidence="4">LytTR family DNA-binding domain-containing protein</fullName>
    </submittedName>
</protein>
<keyword evidence="1" id="KW-0597">Phosphoprotein</keyword>
<comment type="caution">
    <text evidence="4">The sequence shown here is derived from an EMBL/GenBank/DDBJ whole genome shotgun (WGS) entry which is preliminary data.</text>
</comment>
<evidence type="ECO:0000259" key="3">
    <source>
        <dbReference type="PROSITE" id="PS50930"/>
    </source>
</evidence>
<dbReference type="Proteomes" id="UP001474120">
    <property type="component" value="Unassembled WGS sequence"/>
</dbReference>
<dbReference type="SUPFAM" id="SSF52172">
    <property type="entry name" value="CheY-like"/>
    <property type="match status" value="1"/>
</dbReference>
<dbReference type="InterPro" id="IPR001789">
    <property type="entry name" value="Sig_transdc_resp-reg_receiver"/>
</dbReference>
<evidence type="ECO:0000256" key="1">
    <source>
        <dbReference type="PROSITE-ProRule" id="PRU00169"/>
    </source>
</evidence>
<proteinExistence type="predicted"/>
<dbReference type="Gene3D" id="2.40.50.1020">
    <property type="entry name" value="LytTr DNA-binding domain"/>
    <property type="match status" value="1"/>
</dbReference>
<evidence type="ECO:0000313" key="5">
    <source>
        <dbReference type="Proteomes" id="UP001474120"/>
    </source>
</evidence>
<dbReference type="Gene3D" id="3.40.50.2300">
    <property type="match status" value="1"/>
</dbReference>
<dbReference type="InterPro" id="IPR051271">
    <property type="entry name" value="2C-system_Tx_regulators"/>
</dbReference>
<name>A0ABU9L1Z8_9FLAO</name>
<dbReference type="Pfam" id="PF04397">
    <property type="entry name" value="LytTR"/>
    <property type="match status" value="1"/>
</dbReference>
<dbReference type="PANTHER" id="PTHR45526">
    <property type="entry name" value="TRANSCRIPTIONAL REGULATORY PROTEIN DPIA"/>
    <property type="match status" value="1"/>
</dbReference>
<dbReference type="Pfam" id="PF00072">
    <property type="entry name" value="Response_reg"/>
    <property type="match status" value="1"/>
</dbReference>